<keyword evidence="4" id="KW-1133">Transmembrane helix</keyword>
<dbReference type="AlphaFoldDB" id="A0AAJ1WD92"/>
<feature type="region of interest" description="Disordered" evidence="3">
    <location>
        <begin position="19"/>
        <end position="39"/>
    </location>
</feature>
<evidence type="ECO:0000256" key="3">
    <source>
        <dbReference type="SAM" id="MobiDB-lite"/>
    </source>
</evidence>
<feature type="non-terminal residue" evidence="5">
    <location>
        <position position="1"/>
    </location>
</feature>
<keyword evidence="6" id="KW-1185">Reference proteome</keyword>
<dbReference type="Proteomes" id="UP001238215">
    <property type="component" value="Unassembled WGS sequence"/>
</dbReference>
<keyword evidence="4" id="KW-0472">Membrane</keyword>
<protein>
    <submittedName>
        <fullName evidence="5">Class C sortase</fullName>
    </submittedName>
</protein>
<dbReference type="EMBL" id="JAVBZS010000051">
    <property type="protein sequence ID" value="MDP8590774.1"/>
    <property type="molecule type" value="Genomic_DNA"/>
</dbReference>
<dbReference type="Pfam" id="PF04203">
    <property type="entry name" value="Sortase"/>
    <property type="match status" value="1"/>
</dbReference>
<sequence length="360" mass="41187">DSLNDFLAQQMIIHYQKQASSKNSEEIKKQQEKMTKKNQQLAEQNVSPGIASFNQAVDAKALKDLPSNAFFMEHMLGVIEIPKINVSLPIFDQTTEIFLQKGTSLLEGSSYPTGGKSTHAVLSGHRGLPEAKLFTDLPKLKKGDQFFIQINGKTLAYQVEKIQVVLPDEVDSLGIQKGRDLVTLLTCTPYMVNTHRLLVTGHRIPYQAKEAKKAIQGIDQWKKWKFFIWFIGILLGSIGLVWLLIAYLDSLAIAKRNYPLSFYVKNTNGRPIEGMVFSVKTLNGKHYIIREKVPFVKASDEYGLVRFSDLKGGNYRLQHEELLLKIRVKHKHSKQFSMKLKKGRYKLRKEKEVYYLIEKE</sequence>
<reference evidence="5 6" key="1">
    <citation type="submission" date="2023-08" db="EMBL/GenBank/DDBJ databases">
        <title>Whole genome sequencing of Enterococcus.</title>
        <authorList>
            <person name="Kaptchouang Tchatchouang C.D."/>
            <person name="Ateba C.N."/>
        </authorList>
    </citation>
    <scope>NUCLEOTIDE SEQUENCE [LARGE SCALE GENOMIC DNA]</scope>
    <source>
        <strain evidence="5 6">ENT3_CNKT_NWU</strain>
    </source>
</reference>
<gene>
    <name evidence="5" type="ORF">RAN64_12315</name>
</gene>
<keyword evidence="4" id="KW-0812">Transmembrane</keyword>
<dbReference type="CDD" id="cd05827">
    <property type="entry name" value="Sortase_C"/>
    <property type="match status" value="1"/>
</dbReference>
<dbReference type="GO" id="GO:0016787">
    <property type="term" value="F:hydrolase activity"/>
    <property type="evidence" value="ECO:0007669"/>
    <property type="project" value="UniProtKB-KW"/>
</dbReference>
<dbReference type="NCBIfam" id="NF033745">
    <property type="entry name" value="class_C_sortase"/>
    <property type="match status" value="1"/>
</dbReference>
<feature type="active site" description="Proton donor/acceptor" evidence="2">
    <location>
        <position position="125"/>
    </location>
</feature>
<evidence type="ECO:0000256" key="4">
    <source>
        <dbReference type="SAM" id="Phobius"/>
    </source>
</evidence>
<evidence type="ECO:0000256" key="1">
    <source>
        <dbReference type="ARBA" id="ARBA00022801"/>
    </source>
</evidence>
<dbReference type="InterPro" id="IPR023365">
    <property type="entry name" value="Sortase_dom-sf"/>
</dbReference>
<feature type="compositionally biased region" description="Basic and acidic residues" evidence="3">
    <location>
        <begin position="23"/>
        <end position="35"/>
    </location>
</feature>
<evidence type="ECO:0000313" key="6">
    <source>
        <dbReference type="Proteomes" id="UP001238215"/>
    </source>
</evidence>
<keyword evidence="1" id="KW-0378">Hydrolase</keyword>
<evidence type="ECO:0000256" key="2">
    <source>
        <dbReference type="PIRSR" id="PIRSR605754-1"/>
    </source>
</evidence>
<evidence type="ECO:0000313" key="5">
    <source>
        <dbReference type="EMBL" id="MDP8590774.1"/>
    </source>
</evidence>
<feature type="active site" description="Acyl-thioester intermediate" evidence="2">
    <location>
        <position position="187"/>
    </location>
</feature>
<comment type="caution">
    <text evidence="5">The sequence shown here is derived from an EMBL/GenBank/DDBJ whole genome shotgun (WGS) entry which is preliminary data.</text>
</comment>
<dbReference type="NCBIfam" id="TIGR01076">
    <property type="entry name" value="sortase_fam"/>
    <property type="match status" value="1"/>
</dbReference>
<name>A0AAJ1WD92_9ENTE</name>
<dbReference type="InterPro" id="IPR005754">
    <property type="entry name" value="Sortase"/>
</dbReference>
<dbReference type="SUPFAM" id="SSF63817">
    <property type="entry name" value="Sortase"/>
    <property type="match status" value="1"/>
</dbReference>
<organism evidence="5 6">
    <name type="scientific">Enterococcus lactis</name>
    <dbReference type="NCBI Taxonomy" id="357441"/>
    <lineage>
        <taxon>Bacteria</taxon>
        <taxon>Bacillati</taxon>
        <taxon>Bacillota</taxon>
        <taxon>Bacilli</taxon>
        <taxon>Lactobacillales</taxon>
        <taxon>Enterococcaceae</taxon>
        <taxon>Enterococcus</taxon>
    </lineage>
</organism>
<dbReference type="RefSeq" id="WP_306403253.1">
    <property type="nucleotide sequence ID" value="NZ_JAVBZS010000051.1"/>
</dbReference>
<proteinExistence type="predicted"/>
<accession>A0AAJ1WD92</accession>
<dbReference type="Gene3D" id="2.40.260.10">
    <property type="entry name" value="Sortase"/>
    <property type="match status" value="1"/>
</dbReference>
<feature type="transmembrane region" description="Helical" evidence="4">
    <location>
        <begin position="226"/>
        <end position="248"/>
    </location>
</feature>
<dbReference type="InterPro" id="IPR042002">
    <property type="entry name" value="Sortase_C"/>
</dbReference>